<accession>A0A665VZW3</accession>
<proteinExistence type="inferred from homology"/>
<evidence type="ECO:0000256" key="4">
    <source>
        <dbReference type="ARBA" id="ARBA00022729"/>
    </source>
</evidence>
<reference evidence="11" key="1">
    <citation type="submission" date="2021-04" db="EMBL/GenBank/DDBJ databases">
        <authorList>
            <consortium name="Wellcome Sanger Institute Data Sharing"/>
        </authorList>
    </citation>
    <scope>NUCLEOTIDE SEQUENCE [LARGE SCALE GENOMIC DNA]</scope>
</reference>
<evidence type="ECO:0000256" key="6">
    <source>
        <dbReference type="ARBA" id="ARBA00023004"/>
    </source>
</evidence>
<gene>
    <name evidence="11" type="primary">LOC115049265</name>
</gene>
<dbReference type="Pfam" id="PF00386">
    <property type="entry name" value="C1q"/>
    <property type="match status" value="1"/>
</dbReference>
<dbReference type="GO" id="GO:0046872">
    <property type="term" value="F:metal ion binding"/>
    <property type="evidence" value="ECO:0007669"/>
    <property type="project" value="UniProtKB-KW"/>
</dbReference>
<dbReference type="PANTHER" id="PTHR11475:SF63">
    <property type="entry name" value="EOSINOPHIL PEROXIDASE"/>
    <property type="match status" value="1"/>
</dbReference>
<evidence type="ECO:0000256" key="3">
    <source>
        <dbReference type="ARBA" id="ARBA00022723"/>
    </source>
</evidence>
<comment type="cofactor">
    <cofactor evidence="1">
        <name>heme b</name>
        <dbReference type="ChEBI" id="CHEBI:60344"/>
    </cofactor>
</comment>
<dbReference type="Gene3D" id="2.60.120.40">
    <property type="match status" value="1"/>
</dbReference>
<dbReference type="InterPro" id="IPR001073">
    <property type="entry name" value="C1q_dom"/>
</dbReference>
<dbReference type="Gene3D" id="1.10.640.10">
    <property type="entry name" value="Haem peroxidase domain superfamily, animal type"/>
    <property type="match status" value="1"/>
</dbReference>
<dbReference type="Proteomes" id="UP000472264">
    <property type="component" value="Chromosome 9"/>
</dbReference>
<dbReference type="InterPro" id="IPR019791">
    <property type="entry name" value="Haem_peroxidase_animal"/>
</dbReference>
<evidence type="ECO:0000313" key="11">
    <source>
        <dbReference type="Ensembl" id="ENSENLP00000037180.1"/>
    </source>
</evidence>
<dbReference type="SUPFAM" id="SSF48113">
    <property type="entry name" value="Heme-dependent peroxidases"/>
    <property type="match status" value="1"/>
</dbReference>
<protein>
    <submittedName>
        <fullName evidence="11">Eosinophil peroxidase-like</fullName>
    </submittedName>
</protein>
<dbReference type="Ensembl" id="ENSENLT00000038176.1">
    <property type="protein sequence ID" value="ENSENLP00000037180.1"/>
    <property type="gene ID" value="ENSENLG00000015686.1"/>
</dbReference>
<evidence type="ECO:0000256" key="8">
    <source>
        <dbReference type="ARBA" id="ARBA00061342"/>
    </source>
</evidence>
<comment type="similarity">
    <text evidence="8">Belongs to the peroxidase family. XPO subfamily.</text>
</comment>
<dbReference type="PANTHER" id="PTHR11475">
    <property type="entry name" value="OXIDASE/PEROXIDASE"/>
    <property type="match status" value="1"/>
</dbReference>
<feature type="binding site" description="axial binding residue" evidence="9">
    <location>
        <position position="495"/>
    </location>
    <ligand>
        <name>heme b</name>
        <dbReference type="ChEBI" id="CHEBI:60344"/>
    </ligand>
    <ligandPart>
        <name>Fe</name>
        <dbReference type="ChEBI" id="CHEBI:18248"/>
    </ligandPart>
</feature>
<reference evidence="11" key="3">
    <citation type="submission" date="2025-09" db="UniProtKB">
        <authorList>
            <consortium name="Ensembl"/>
        </authorList>
    </citation>
    <scope>IDENTIFICATION</scope>
</reference>
<keyword evidence="7" id="KW-1015">Disulfide bond</keyword>
<evidence type="ECO:0000256" key="9">
    <source>
        <dbReference type="PIRSR" id="PIRSR619791-2"/>
    </source>
</evidence>
<evidence type="ECO:0000256" key="2">
    <source>
        <dbReference type="ARBA" id="ARBA00022617"/>
    </source>
</evidence>
<dbReference type="InterPro" id="IPR010255">
    <property type="entry name" value="Haem_peroxidase_sf"/>
</dbReference>
<dbReference type="PROSITE" id="PS50292">
    <property type="entry name" value="PEROXIDASE_3"/>
    <property type="match status" value="1"/>
</dbReference>
<keyword evidence="6 9" id="KW-0408">Iron</keyword>
<keyword evidence="2 9" id="KW-0349">Heme</keyword>
<evidence type="ECO:0000256" key="1">
    <source>
        <dbReference type="ARBA" id="ARBA00001970"/>
    </source>
</evidence>
<organism evidence="11 12">
    <name type="scientific">Echeneis naucrates</name>
    <name type="common">Live sharksucker</name>
    <dbReference type="NCBI Taxonomy" id="173247"/>
    <lineage>
        <taxon>Eukaryota</taxon>
        <taxon>Metazoa</taxon>
        <taxon>Chordata</taxon>
        <taxon>Craniata</taxon>
        <taxon>Vertebrata</taxon>
        <taxon>Euteleostomi</taxon>
        <taxon>Actinopterygii</taxon>
        <taxon>Neopterygii</taxon>
        <taxon>Teleostei</taxon>
        <taxon>Neoteleostei</taxon>
        <taxon>Acanthomorphata</taxon>
        <taxon>Carangaria</taxon>
        <taxon>Carangiformes</taxon>
        <taxon>Echeneidae</taxon>
        <taxon>Echeneis</taxon>
    </lineage>
</organism>
<dbReference type="GO" id="GO:0020037">
    <property type="term" value="F:heme binding"/>
    <property type="evidence" value="ECO:0007669"/>
    <property type="project" value="InterPro"/>
</dbReference>
<evidence type="ECO:0000313" key="12">
    <source>
        <dbReference type="Proteomes" id="UP000472264"/>
    </source>
</evidence>
<feature type="domain" description="C1q" evidence="10">
    <location>
        <begin position="772"/>
        <end position="899"/>
    </location>
</feature>
<dbReference type="PRINTS" id="PR00007">
    <property type="entry name" value="COMPLEMNTC1Q"/>
</dbReference>
<dbReference type="GO" id="GO:0004601">
    <property type="term" value="F:peroxidase activity"/>
    <property type="evidence" value="ECO:0007669"/>
    <property type="project" value="InterPro"/>
</dbReference>
<dbReference type="GO" id="GO:0005615">
    <property type="term" value="C:extracellular space"/>
    <property type="evidence" value="ECO:0007669"/>
    <property type="project" value="TreeGrafter"/>
</dbReference>
<reference evidence="11" key="2">
    <citation type="submission" date="2025-08" db="UniProtKB">
        <authorList>
            <consortium name="Ensembl"/>
        </authorList>
    </citation>
    <scope>IDENTIFICATION</scope>
</reference>
<dbReference type="InterPro" id="IPR037120">
    <property type="entry name" value="Haem_peroxidase_sf_animal"/>
</dbReference>
<dbReference type="SUPFAM" id="SSF49842">
    <property type="entry name" value="TNF-like"/>
    <property type="match status" value="1"/>
</dbReference>
<keyword evidence="12" id="KW-1185">Reference proteome</keyword>
<name>A0A665VZW3_ECHNA</name>
<dbReference type="PROSITE" id="PS50871">
    <property type="entry name" value="C1Q"/>
    <property type="match status" value="1"/>
</dbReference>
<evidence type="ECO:0000256" key="5">
    <source>
        <dbReference type="ARBA" id="ARBA00023002"/>
    </source>
</evidence>
<dbReference type="SMART" id="SM00110">
    <property type="entry name" value="C1Q"/>
    <property type="match status" value="1"/>
</dbReference>
<dbReference type="FunFam" id="1.10.640.10:FF:000001">
    <property type="entry name" value="Peroxidasin homolog"/>
    <property type="match status" value="1"/>
</dbReference>
<dbReference type="GO" id="GO:0006979">
    <property type="term" value="P:response to oxidative stress"/>
    <property type="evidence" value="ECO:0007669"/>
    <property type="project" value="InterPro"/>
</dbReference>
<evidence type="ECO:0000259" key="10">
    <source>
        <dbReference type="PROSITE" id="PS50871"/>
    </source>
</evidence>
<dbReference type="AlphaFoldDB" id="A0A665VZW3"/>
<dbReference type="InParanoid" id="A0A665VZW3"/>
<dbReference type="PRINTS" id="PR00457">
    <property type="entry name" value="ANPEROXIDASE"/>
</dbReference>
<dbReference type="InterPro" id="IPR008983">
    <property type="entry name" value="Tumour_necrosis_fac-like_dom"/>
</dbReference>
<dbReference type="Pfam" id="PF03098">
    <property type="entry name" value="An_peroxidase"/>
    <property type="match status" value="1"/>
</dbReference>
<sequence length="899" mass="102325">MNSLWQLGMLDLEDKSECSHFFSDRKLTAFCQQHRSIQIIQKICILKALTNLNSLQYRSIDRVRRNAANPSDILRLLKQPAGPSRNVARSADYMDVAVKLLRRSLNRRPKRSINATDLISEEDLQVVAELTGCSPRHRVPSCRTTPNLNQYRTASSTCNNRENTRWGSSNIPFTRWLPAEYEDDISLPKGWTSNRRVNRHFLPLVREVSNRILRTANSDVESDPLYTHLVTIFGQWTDHDLTFTPHSPVIRSFNNGIDCDKTCERTEPCFPIEVPEKDPRFGRKSEECMPFFRSTAGCGTGNTGHIFGASNVRQQMNTLTAFLDVGQVYGSDDAKARYLRNLTTDEGLLRVNTEYTDNGRELLPFSTMGANMCATRARITKDNKTKEVPCFVAGDERVDENIGLTSLHTLLLREHNRLARALAQLNPHWDGERLYQEARKIMGGYFQVLTFRDYLLHIVGPDFIAKQLSTYPGYDENMDSSISNVFATAAYRFAHLMIQPFMFRLDDDYKEHSEYPTPLLHRAFFAPWRIIFEGGLDPILRGLVGRQAKLNTQDHMMPDELRDRLFQFSSELALDLAALNMQRGRDHGLPGYNKWRKFCGLSQPRNLEQLAEVMNNTELAENLLDLYGTPDNIDVWLAGVAEPFVPGGRVGPLFACLIATQFQRIRQGDRLWWEKEGVFTAAQRASLRETSLARIICDNTGITEVPERPFQYRPRGSGYTQCNDIPAFDLSPWQEGDLVVIVIVIVCQQNNGCVVFSFLFYTGPTKPYNPRNTDVNVAFSVRLGNNFPKAGVPITFRDVIYNGQNSYDITTGIFTCQYSGVYEFQFHCTINKKDASVDLLRNGKLVLHSFTTRQDGFITASGNTYIRLQKGDKVWLMANHGSNGLTKDSFFSGHLLFTE</sequence>
<keyword evidence="3 9" id="KW-0479">Metal-binding</keyword>
<keyword evidence="5" id="KW-0560">Oxidoreductase</keyword>
<evidence type="ECO:0000256" key="7">
    <source>
        <dbReference type="ARBA" id="ARBA00023157"/>
    </source>
</evidence>
<keyword evidence="4" id="KW-0732">Signal</keyword>